<proteinExistence type="predicted"/>
<dbReference type="RefSeq" id="WP_037443649.1">
    <property type="nucleotide sequence ID" value="NZ_JNFF01000110.1"/>
</dbReference>
<dbReference type="eggNOG" id="COG0520">
    <property type="taxonomic scope" value="Bacteria"/>
</dbReference>
<dbReference type="AlphaFoldDB" id="A0A081PD81"/>
<reference evidence="3 4" key="1">
    <citation type="journal article" date="1992" name="Int. J. Syst. Bacteriol.">
        <title>Sphingobacterium antarcticus sp. nov. a Psychrotrophic Bacterium from the Soils of Schirmacher Oasis, Antarctica.</title>
        <authorList>
            <person name="Shivaji S."/>
            <person name="Ray M.K."/>
            <person name="Rao N.S."/>
            <person name="Saiserr L."/>
            <person name="Jagannadham M.V."/>
            <person name="Kumar G.S."/>
            <person name="Reddy G."/>
            <person name="Bhargava P.M."/>
        </authorList>
    </citation>
    <scope>NUCLEOTIDE SEQUENCE [LARGE SCALE GENOMIC DNA]</scope>
    <source>
        <strain evidence="3 4">4BY</strain>
    </source>
</reference>
<keyword evidence="1" id="KW-0663">Pyridoxal phosphate</keyword>
<dbReference type="PANTHER" id="PTHR43586">
    <property type="entry name" value="CYSTEINE DESULFURASE"/>
    <property type="match status" value="1"/>
</dbReference>
<organism evidence="3 4">
    <name type="scientific">Pedobacter antarcticus 4BY</name>
    <dbReference type="NCBI Taxonomy" id="1358423"/>
    <lineage>
        <taxon>Bacteria</taxon>
        <taxon>Pseudomonadati</taxon>
        <taxon>Bacteroidota</taxon>
        <taxon>Sphingobacteriia</taxon>
        <taxon>Sphingobacteriales</taxon>
        <taxon>Sphingobacteriaceae</taxon>
        <taxon>Pedobacter</taxon>
    </lineage>
</organism>
<feature type="domain" description="Aminotransferase class V" evidence="2">
    <location>
        <begin position="17"/>
        <end position="383"/>
    </location>
</feature>
<gene>
    <name evidence="3" type="ORF">N180_04455</name>
</gene>
<dbReference type="InterPro" id="IPR000192">
    <property type="entry name" value="Aminotrans_V_dom"/>
</dbReference>
<evidence type="ECO:0000256" key="1">
    <source>
        <dbReference type="ARBA" id="ARBA00022898"/>
    </source>
</evidence>
<dbReference type="Proteomes" id="UP000028007">
    <property type="component" value="Unassembled WGS sequence"/>
</dbReference>
<keyword evidence="4" id="KW-1185">Reference proteome</keyword>
<evidence type="ECO:0000313" key="4">
    <source>
        <dbReference type="Proteomes" id="UP000028007"/>
    </source>
</evidence>
<name>A0A081PD81_9SPHI</name>
<protein>
    <submittedName>
        <fullName evidence="3">Class V aminotransferase</fullName>
    </submittedName>
</protein>
<dbReference type="Pfam" id="PF00266">
    <property type="entry name" value="Aminotran_5"/>
    <property type="match status" value="1"/>
</dbReference>
<dbReference type="InterPro" id="IPR015422">
    <property type="entry name" value="PyrdxlP-dep_Trfase_small"/>
</dbReference>
<keyword evidence="3" id="KW-0808">Transferase</keyword>
<dbReference type="EMBL" id="JNFF01000110">
    <property type="protein sequence ID" value="KEQ28654.1"/>
    <property type="molecule type" value="Genomic_DNA"/>
</dbReference>
<evidence type="ECO:0000259" key="2">
    <source>
        <dbReference type="Pfam" id="PF00266"/>
    </source>
</evidence>
<dbReference type="Gene3D" id="3.40.640.10">
    <property type="entry name" value="Type I PLP-dependent aspartate aminotransferase-like (Major domain)"/>
    <property type="match status" value="1"/>
</dbReference>
<dbReference type="InterPro" id="IPR015421">
    <property type="entry name" value="PyrdxlP-dep_Trfase_major"/>
</dbReference>
<dbReference type="PANTHER" id="PTHR43586:SF24">
    <property type="entry name" value="BLR4730 PROTEIN"/>
    <property type="match status" value="1"/>
</dbReference>
<evidence type="ECO:0000313" key="3">
    <source>
        <dbReference type="EMBL" id="KEQ28654.1"/>
    </source>
</evidence>
<dbReference type="InterPro" id="IPR015424">
    <property type="entry name" value="PyrdxlP-dep_Trfase"/>
</dbReference>
<sequence length="390" mass="43667">MDNVQIRKDTAGCEDIIHLNNAGAALMPVSVANAIRGYITIEEHMGGYEAANANREKIDDFYEYAARLLHCNSRNIAFTNSATDSYNRALSAIPFQKGDVVLLTENDYPSNFLAFISLKKRFDIELIQVKNSPGGEIDLEDLEAKLKQYQPRLLSVSHIPTSSGLIQPLAEIAELIKNQETIFLLDACQSMGQIELDAVKSHAHFVSGTFRKFLRGPRGAGILYVSDKALESGLEPLFIDMRGAEWIDDYAYVARPDAKRFEDWETAYALMMGATEAIRYALEVGIANIEARNQELISYLKKELIKLPGIQLQDRGSRQCSIVTFSIENTNEVELKKYLYGNGINISTTPRAAAIIDFREKGIDWVARVSPHYYNTEAEIDRLISVLKGI</sequence>
<dbReference type="OrthoDB" id="513408at2"/>
<keyword evidence="3" id="KW-0032">Aminotransferase</keyword>
<dbReference type="GO" id="GO:0008483">
    <property type="term" value="F:transaminase activity"/>
    <property type="evidence" value="ECO:0007669"/>
    <property type="project" value="UniProtKB-KW"/>
</dbReference>
<dbReference type="SUPFAM" id="SSF53383">
    <property type="entry name" value="PLP-dependent transferases"/>
    <property type="match status" value="1"/>
</dbReference>
<accession>A0A081PD81</accession>
<comment type="caution">
    <text evidence="3">The sequence shown here is derived from an EMBL/GenBank/DDBJ whole genome shotgun (WGS) entry which is preliminary data.</text>
</comment>
<dbReference type="Gene3D" id="3.90.1150.10">
    <property type="entry name" value="Aspartate Aminotransferase, domain 1"/>
    <property type="match status" value="1"/>
</dbReference>